<keyword evidence="2" id="KW-0472">Membrane</keyword>
<feature type="domain" description="Calcium-activated chloride channel N-terminal" evidence="3">
    <location>
        <begin position="61"/>
        <end position="325"/>
    </location>
</feature>
<keyword evidence="5" id="KW-1185">Reference proteome</keyword>
<sequence length="1169" mass="130755">MQKLAPTQLALLQRRRRRPSASTSRTTFLLAVIAFIALLLGENFQFGCCGYTTSRIYIEPDGGYSGIAIRIQDSVPEERCAEVLRNLKVVLSSASKRLHQALDERAYFKDITVIVPRNWRDSTCQTPIAAPMGGSTFVDPDILVGKDDPIHGHSIFTQQSRSCGQRGDFMFVPYLFLTSLNDTWSTWGDPGKTFVHEWSKLRYGVFDEYGFVDDPLYPNYYKVQGAIIPTGTSNVPVSGSWRDPSGAEGCDPTTKSCFFQPDLGANDQVTCSLGTYPFLPKVSRYCTVKEALSGSHGTLPPTKHNALCQGRSALDVIYQNDDFYNKDLGRNGGGGGPKIPEPKFTVVRDPQTSYVLLMDASSSMIHNDVWRWVSKAAQKFIRYDLNRGARMALVSFSDSAVVAHPMITLEDDKSRRRLSDTIPDKYKVQRNSDKRCVICGIQTALRSVLRGSEAGAHIILVSKGDNLTLSLTDENTILEHARTYNIKFSNILVPGRHPALSFYDLASKTSGGKAFVFPSPERRDAGARFYAQLISAFQEVLRLDSESPSEIPVRVHTELAFRTNPLLTRGKFTIDTTLGRSSQFGILVNDADDHFMKSVTFFDKEGQTFGPYNSFSSDFNVINLKTINFPHDTTSPPFDDPAHLGMTWQYTLEWYPGGDTSQENVILVESKPRSLGSFGLIDIKMWTNSDSASDLVTYNHPLTMYVQVRRGDSPVLQANVLVDVYMDTENGTQIEVSRGIRLFDSGNGDPDLVGGDGIYSRYLTTYETKGRYYFVINADDNENRAYTIQRRREKRAMTMKPPNLLYPVCCGSQISVPDGSQMRTGSFKRQESGPVLHLISVPDKASDKMPPSRIVNLRLNIIEDERKVTALWTAPGDDFDSGSVQRYKLMFSENVEDLIDPERQATIIHSVDGREDESGTSQQYRFTFDHFDVDYHVAMFAIDDMGNQGNISNIAQIHMPKPESYIEDSQNAPIQTDNEETDWSLIGIIIGVVLTLLILLIVGCYLYFLMAHRRSHYGAKAGKSKSSGVNANMRHPDVSDSGSTESESKNTSSHHLVPQINTISNAYKKQLQVLESNGPAKKDSAAEITPTYWSASQLLKEHEERQRRESTLNRDGSTLYSHPIPELNESMDATYQEDPYGTHAQNGYYNAAMDPGIYHPGSIRLYRSR</sequence>
<keyword evidence="2" id="KW-0812">Transmembrane</keyword>
<protein>
    <recommendedName>
        <fullName evidence="3">Calcium-activated chloride channel N-terminal domain-containing protein</fullName>
    </recommendedName>
</protein>
<feature type="region of interest" description="Disordered" evidence="1">
    <location>
        <begin position="1020"/>
        <end position="1057"/>
    </location>
</feature>
<evidence type="ECO:0000259" key="3">
    <source>
        <dbReference type="Pfam" id="PF08434"/>
    </source>
</evidence>
<dbReference type="EMBL" id="VCGU01000459">
    <property type="protein sequence ID" value="TRY61771.1"/>
    <property type="molecule type" value="Genomic_DNA"/>
</dbReference>
<dbReference type="CDD" id="cd00198">
    <property type="entry name" value="vWFA"/>
    <property type="match status" value="1"/>
</dbReference>
<comment type="caution">
    <text evidence="4">The sequence shown here is derived from an EMBL/GenBank/DDBJ whole genome shotgun (WGS) entry which is preliminary data.</text>
</comment>
<dbReference type="AlphaFoldDB" id="A0A553N8K5"/>
<accession>A0A553N8K5</accession>
<name>A0A553N8K5_TIGCA</name>
<dbReference type="PANTHER" id="PTHR10579:SF177">
    <property type="entry name" value="CALCIUM-ACTIVATED CHLORIDE CHANNEL REGULATOR 4-LIKE PROTEIN"/>
    <property type="match status" value="1"/>
</dbReference>
<dbReference type="OMA" id="WTYTIER"/>
<dbReference type="Proteomes" id="UP000318571">
    <property type="component" value="Chromosome 8"/>
</dbReference>
<organism evidence="4 5">
    <name type="scientific">Tigriopus californicus</name>
    <name type="common">Marine copepod</name>
    <dbReference type="NCBI Taxonomy" id="6832"/>
    <lineage>
        <taxon>Eukaryota</taxon>
        <taxon>Metazoa</taxon>
        <taxon>Ecdysozoa</taxon>
        <taxon>Arthropoda</taxon>
        <taxon>Crustacea</taxon>
        <taxon>Multicrustacea</taxon>
        <taxon>Hexanauplia</taxon>
        <taxon>Copepoda</taxon>
        <taxon>Harpacticoida</taxon>
        <taxon>Harpacticidae</taxon>
        <taxon>Tigriopus</taxon>
    </lineage>
</organism>
<dbReference type="InterPro" id="IPR013642">
    <property type="entry name" value="CLCA_N"/>
</dbReference>
<dbReference type="GO" id="GO:0032991">
    <property type="term" value="C:protein-containing complex"/>
    <property type="evidence" value="ECO:0007669"/>
    <property type="project" value="UniProtKB-ARBA"/>
</dbReference>
<gene>
    <name evidence="4" type="ORF">TCAL_12265</name>
</gene>
<dbReference type="Gene3D" id="3.40.50.410">
    <property type="entry name" value="von Willebrand factor, type A domain"/>
    <property type="match status" value="1"/>
</dbReference>
<feature type="region of interest" description="Disordered" evidence="1">
    <location>
        <begin position="1104"/>
        <end position="1124"/>
    </location>
</feature>
<dbReference type="PANTHER" id="PTHR10579">
    <property type="entry name" value="CALCIUM-ACTIVATED CHLORIDE CHANNEL REGULATOR"/>
    <property type="match status" value="1"/>
</dbReference>
<dbReference type="InterPro" id="IPR036465">
    <property type="entry name" value="vWFA_dom_sf"/>
</dbReference>
<dbReference type="Pfam" id="PF08434">
    <property type="entry name" value="CLCA"/>
    <property type="match status" value="1"/>
</dbReference>
<keyword evidence="2" id="KW-1133">Transmembrane helix</keyword>
<evidence type="ECO:0000313" key="5">
    <source>
        <dbReference type="Proteomes" id="UP000318571"/>
    </source>
</evidence>
<evidence type="ECO:0000256" key="2">
    <source>
        <dbReference type="SAM" id="Phobius"/>
    </source>
</evidence>
<feature type="transmembrane region" description="Helical" evidence="2">
    <location>
        <begin position="983"/>
        <end position="1008"/>
    </location>
</feature>
<evidence type="ECO:0000256" key="1">
    <source>
        <dbReference type="SAM" id="MobiDB-lite"/>
    </source>
</evidence>
<reference evidence="4 5" key="1">
    <citation type="journal article" date="2018" name="Nat. Ecol. Evol.">
        <title>Genomic signatures of mitonuclear coevolution across populations of Tigriopus californicus.</title>
        <authorList>
            <person name="Barreto F.S."/>
            <person name="Watson E.T."/>
            <person name="Lima T.G."/>
            <person name="Willett C.S."/>
            <person name="Edmands S."/>
            <person name="Li W."/>
            <person name="Burton R.S."/>
        </authorList>
    </citation>
    <scope>NUCLEOTIDE SEQUENCE [LARGE SCALE GENOMIC DNA]</scope>
    <source>
        <strain evidence="4 5">San Diego</strain>
    </source>
</reference>
<proteinExistence type="predicted"/>
<feature type="compositionally biased region" description="Polar residues" evidence="1">
    <location>
        <begin position="1040"/>
        <end position="1057"/>
    </location>
</feature>
<dbReference type="SUPFAM" id="SSF53300">
    <property type="entry name" value="vWA-like"/>
    <property type="match status" value="1"/>
</dbReference>
<dbReference type="InterPro" id="IPR051266">
    <property type="entry name" value="CLCR"/>
</dbReference>
<dbReference type="STRING" id="6832.A0A553N8K5"/>
<evidence type="ECO:0000313" key="4">
    <source>
        <dbReference type="EMBL" id="TRY61771.1"/>
    </source>
</evidence>